<evidence type="ECO:0000313" key="2">
    <source>
        <dbReference type="Proteomes" id="UP000436088"/>
    </source>
</evidence>
<comment type="caution">
    <text evidence="1">The sequence shown here is derived from an EMBL/GenBank/DDBJ whole genome shotgun (WGS) entry which is preliminary data.</text>
</comment>
<evidence type="ECO:0000313" key="1">
    <source>
        <dbReference type="EMBL" id="KAE8734632.1"/>
    </source>
</evidence>
<proteinExistence type="predicted"/>
<dbReference type="EMBL" id="VEPZ02000065">
    <property type="protein sequence ID" value="KAE8734632.1"/>
    <property type="molecule type" value="Genomic_DNA"/>
</dbReference>
<reference evidence="1" key="1">
    <citation type="submission" date="2019-09" db="EMBL/GenBank/DDBJ databases">
        <title>Draft genome information of white flower Hibiscus syriacus.</title>
        <authorList>
            <person name="Kim Y.-M."/>
        </authorList>
    </citation>
    <scope>NUCLEOTIDE SEQUENCE [LARGE SCALE GENOMIC DNA]</scope>
    <source>
        <strain evidence="1">YM2019G1</strain>
    </source>
</reference>
<keyword evidence="2" id="KW-1185">Reference proteome</keyword>
<sequence>MVTVRGSGLLEPSRAYLEYHMEDFSGWLQRRMNQSYTMAIDFFNSRLTPIEKISPDDVNDETNVFQLIQAHQEKAARPSPVEEIRTVFDQSTRGMLSTFSESSLADHTKVLS</sequence>
<protein>
    <submittedName>
        <fullName evidence="1">Uncharacterized protein</fullName>
    </submittedName>
</protein>
<dbReference type="Proteomes" id="UP000436088">
    <property type="component" value="Unassembled WGS sequence"/>
</dbReference>
<name>A0A6A3D5S7_HIBSY</name>
<organism evidence="1 2">
    <name type="scientific">Hibiscus syriacus</name>
    <name type="common">Rose of Sharon</name>
    <dbReference type="NCBI Taxonomy" id="106335"/>
    <lineage>
        <taxon>Eukaryota</taxon>
        <taxon>Viridiplantae</taxon>
        <taxon>Streptophyta</taxon>
        <taxon>Embryophyta</taxon>
        <taxon>Tracheophyta</taxon>
        <taxon>Spermatophyta</taxon>
        <taxon>Magnoliopsida</taxon>
        <taxon>eudicotyledons</taxon>
        <taxon>Gunneridae</taxon>
        <taxon>Pentapetalae</taxon>
        <taxon>rosids</taxon>
        <taxon>malvids</taxon>
        <taxon>Malvales</taxon>
        <taxon>Malvaceae</taxon>
        <taxon>Malvoideae</taxon>
        <taxon>Hibiscus</taxon>
    </lineage>
</organism>
<accession>A0A6A3D5S7</accession>
<gene>
    <name evidence="1" type="ORF">F3Y22_tig00000738pilonHSYRG00104</name>
</gene>
<dbReference type="AlphaFoldDB" id="A0A6A3D5S7"/>